<organism evidence="1 2">
    <name type="scientific">Allomesorhizobium camelthorni</name>
    <dbReference type="NCBI Taxonomy" id="475069"/>
    <lineage>
        <taxon>Bacteria</taxon>
        <taxon>Pseudomonadati</taxon>
        <taxon>Pseudomonadota</taxon>
        <taxon>Alphaproteobacteria</taxon>
        <taxon>Hyphomicrobiales</taxon>
        <taxon>Phyllobacteriaceae</taxon>
        <taxon>Allomesorhizobium</taxon>
    </lineage>
</organism>
<dbReference type="InterPro" id="IPR043519">
    <property type="entry name" value="NT_sf"/>
</dbReference>
<dbReference type="PANTHER" id="PTHR34822">
    <property type="entry name" value="GRPB DOMAIN PROTEIN (AFU_ORTHOLOGUE AFUA_1G01530)"/>
    <property type="match status" value="1"/>
</dbReference>
<protein>
    <submittedName>
        <fullName evidence="1">GrpB family protein</fullName>
    </submittedName>
</protein>
<dbReference type="Pfam" id="PF04229">
    <property type="entry name" value="GrpB"/>
    <property type="match status" value="1"/>
</dbReference>
<dbReference type="AlphaFoldDB" id="A0A6G4WGL5"/>
<dbReference type="Proteomes" id="UP001642900">
    <property type="component" value="Unassembled WGS sequence"/>
</dbReference>
<dbReference type="RefSeq" id="WP_165030672.1">
    <property type="nucleotide sequence ID" value="NZ_JAAKZF010000031.1"/>
</dbReference>
<dbReference type="Gene3D" id="3.30.460.10">
    <property type="entry name" value="Beta Polymerase, domain 2"/>
    <property type="match status" value="1"/>
</dbReference>
<accession>A0A6G4WGL5</accession>
<proteinExistence type="predicted"/>
<sequence>MERYGGGVISVSDYDPAWPAMFKQERARLQSVLGTLILAIEHMGSTAVPGLAAKPIIDLLVGVRTLTEARSHCIKQLRALGYTYIPQYESWLPDELFFRKGVSGPWTHHVHVMELSNPRWEAFLSFRDYLRAHPDAASAYGDLKKSLAIAFKDDIAGYRNAKHDFVVATLRKR</sequence>
<gene>
    <name evidence="1" type="ORF">G6N73_19745</name>
</gene>
<evidence type="ECO:0000313" key="2">
    <source>
        <dbReference type="Proteomes" id="UP001642900"/>
    </source>
</evidence>
<name>A0A6G4WGL5_9HYPH</name>
<dbReference type="EMBL" id="JAAKZF010000031">
    <property type="protein sequence ID" value="NGO53366.1"/>
    <property type="molecule type" value="Genomic_DNA"/>
</dbReference>
<dbReference type="SUPFAM" id="SSF81301">
    <property type="entry name" value="Nucleotidyltransferase"/>
    <property type="match status" value="1"/>
</dbReference>
<dbReference type="PANTHER" id="PTHR34822:SF1">
    <property type="entry name" value="GRPB FAMILY PROTEIN"/>
    <property type="match status" value="1"/>
</dbReference>
<keyword evidence="2" id="KW-1185">Reference proteome</keyword>
<reference evidence="1 2" key="1">
    <citation type="submission" date="2020-02" db="EMBL/GenBank/DDBJ databases">
        <title>Genome sequence of strain CCNWXJ40-4.</title>
        <authorList>
            <person name="Gao J."/>
            <person name="Sun J."/>
        </authorList>
    </citation>
    <scope>NUCLEOTIDE SEQUENCE [LARGE SCALE GENOMIC DNA]</scope>
    <source>
        <strain evidence="1 2">CCNWXJ 40-4</strain>
    </source>
</reference>
<evidence type="ECO:0000313" key="1">
    <source>
        <dbReference type="EMBL" id="NGO53366.1"/>
    </source>
</evidence>
<comment type="caution">
    <text evidence="1">The sequence shown here is derived from an EMBL/GenBank/DDBJ whole genome shotgun (WGS) entry which is preliminary data.</text>
</comment>
<dbReference type="InterPro" id="IPR007344">
    <property type="entry name" value="GrpB/CoaE"/>
</dbReference>